<dbReference type="SUPFAM" id="SSF101960">
    <property type="entry name" value="Stabilizer of iron transporter SufD"/>
    <property type="match status" value="1"/>
</dbReference>
<comment type="similarity">
    <text evidence="1">Belongs to the iron-sulfur cluster assembly SufBD family.</text>
</comment>
<evidence type="ECO:0000313" key="4">
    <source>
        <dbReference type="EMBL" id="EFR30580.1"/>
    </source>
</evidence>
<protein>
    <submittedName>
        <fullName evidence="4">FeS assembly protein SufD</fullName>
    </submittedName>
</protein>
<dbReference type="RefSeq" id="WP_006418740.1">
    <property type="nucleotide sequence ID" value="NZ_AENN01000017.1"/>
</dbReference>
<dbReference type="AlphaFoldDB" id="E4KQT8"/>
<evidence type="ECO:0000259" key="2">
    <source>
        <dbReference type="Pfam" id="PF01458"/>
    </source>
</evidence>
<dbReference type="Pfam" id="PF19295">
    <property type="entry name" value="SufBD_N"/>
    <property type="match status" value="1"/>
</dbReference>
<sequence length="401" mass="44784">MHTPTMDQHQALIPNLKKFPTCFLNKMEVAKKTWKSLTPPQIERVDFSDFDFFQSDLKDIPVFHYDATQLAQSGVIIMDLFQACLTYPDLIQDNLFSVIDSQADQVTAYNLAFLQGGLFIYVPPYLELDQALDITVLINNQKQAGFNQRILLLADHHSHFTYLERLQSQGQQANKGSLMVEVIANEGAQVNYLALDAIDSAQGQFYLKRYGATQKDAQINWSIAAMNQANTILDLDTYLLGPGSQSYVQIVAIANQDQVQVIDSKVVNQANYSVGHIYQHGVILDQARLSFNGIGHIIKGAKQADAQQESRVLMLSDQGRGDANPILLIDEFEVTAGHAASIGQIDADQLYYLMSRGLKRKEAEYLVIRGFLGSVIHSMPSRQVQDQVIAIMDQKLASLRA</sequence>
<reference evidence="4 5" key="1">
    <citation type="submission" date="2010-10" db="EMBL/GenBank/DDBJ databases">
        <authorList>
            <person name="Durkin A.S."/>
            <person name="Madupu R."/>
            <person name="Torralba M."/>
            <person name="Gillis M."/>
            <person name="Methe B."/>
            <person name="Sutton G."/>
            <person name="Nelson K.E."/>
        </authorList>
    </citation>
    <scope>NUCLEOTIDE SEQUENCE [LARGE SCALE GENOMIC DNA]</scope>
    <source>
        <strain evidence="4 5">ACS-139-V-Col8</strain>
    </source>
</reference>
<feature type="domain" description="SUF system FeS cluster assembly SufBD N-terminal" evidence="3">
    <location>
        <begin position="70"/>
        <end position="134"/>
    </location>
</feature>
<dbReference type="STRING" id="908337.HMPREF9257_0648"/>
<name>E4KQT8_9LACT</name>
<evidence type="ECO:0000259" key="3">
    <source>
        <dbReference type="Pfam" id="PF19295"/>
    </source>
</evidence>
<dbReference type="OrthoDB" id="9803529at2"/>
<dbReference type="PANTHER" id="PTHR30508">
    <property type="entry name" value="FES CLUSTER ASSEMBLY PROTEIN SUF"/>
    <property type="match status" value="1"/>
</dbReference>
<gene>
    <name evidence="4" type="primary">sufD</name>
    <name evidence="4" type="ORF">HMPREF9257_0648</name>
</gene>
<accession>E4KQT8</accession>
<dbReference type="Proteomes" id="UP000005990">
    <property type="component" value="Unassembled WGS sequence"/>
</dbReference>
<comment type="caution">
    <text evidence="4">The sequence shown here is derived from an EMBL/GenBank/DDBJ whole genome shotgun (WGS) entry which is preliminary data.</text>
</comment>
<dbReference type="InterPro" id="IPR000825">
    <property type="entry name" value="SUF_FeS_clus_asmbl_SufBD_core"/>
</dbReference>
<dbReference type="eggNOG" id="COG0719">
    <property type="taxonomic scope" value="Bacteria"/>
</dbReference>
<dbReference type="InterPro" id="IPR055346">
    <property type="entry name" value="Fe-S_cluster_assembly_SufBD"/>
</dbReference>
<dbReference type="PANTHER" id="PTHR30508:SF1">
    <property type="entry name" value="UPF0051 PROTEIN ABCI8, CHLOROPLASTIC-RELATED"/>
    <property type="match status" value="1"/>
</dbReference>
<feature type="domain" description="SUF system FeS cluster assembly SufBD core" evidence="2">
    <location>
        <begin position="139"/>
        <end position="371"/>
    </location>
</feature>
<dbReference type="Pfam" id="PF01458">
    <property type="entry name" value="SUFBD_core"/>
    <property type="match status" value="1"/>
</dbReference>
<dbReference type="InterPro" id="IPR045595">
    <property type="entry name" value="SufBD_N"/>
</dbReference>
<proteinExistence type="inferred from homology"/>
<keyword evidence="5" id="KW-1185">Reference proteome</keyword>
<organism evidence="4 5">
    <name type="scientific">Eremococcus coleocola ACS-139-V-Col8</name>
    <dbReference type="NCBI Taxonomy" id="908337"/>
    <lineage>
        <taxon>Bacteria</taxon>
        <taxon>Bacillati</taxon>
        <taxon>Bacillota</taxon>
        <taxon>Bacilli</taxon>
        <taxon>Lactobacillales</taxon>
        <taxon>Aerococcaceae</taxon>
        <taxon>Eremococcus</taxon>
    </lineage>
</organism>
<evidence type="ECO:0000313" key="5">
    <source>
        <dbReference type="Proteomes" id="UP000005990"/>
    </source>
</evidence>
<dbReference type="GO" id="GO:0016226">
    <property type="term" value="P:iron-sulfur cluster assembly"/>
    <property type="evidence" value="ECO:0007669"/>
    <property type="project" value="InterPro"/>
</dbReference>
<dbReference type="EMBL" id="AENN01000017">
    <property type="protein sequence ID" value="EFR30580.1"/>
    <property type="molecule type" value="Genomic_DNA"/>
</dbReference>
<dbReference type="InterPro" id="IPR037284">
    <property type="entry name" value="SUF_FeS_clus_asmbl_SufBD_sf"/>
</dbReference>
<evidence type="ECO:0000256" key="1">
    <source>
        <dbReference type="ARBA" id="ARBA00043967"/>
    </source>
</evidence>